<proteinExistence type="predicted"/>
<accession>A0A655E4V0</accession>
<name>A0A655E4V0_MYCTX</name>
<evidence type="ECO:0000313" key="8">
    <source>
        <dbReference type="Proteomes" id="UP000046680"/>
    </source>
</evidence>
<protein>
    <submittedName>
        <fullName evidence="4">Uncharacterized protein</fullName>
    </submittedName>
</protein>
<evidence type="ECO:0000313" key="7">
    <source>
        <dbReference type="Proteomes" id="UP000044938"/>
    </source>
</evidence>
<dbReference type="Proteomes" id="UP000039217">
    <property type="component" value="Unassembled WGS sequence"/>
</dbReference>
<dbReference type="Proteomes" id="UP000044938">
    <property type="component" value="Unassembled WGS sequence"/>
</dbReference>
<dbReference type="Proteomes" id="UP000039021">
    <property type="component" value="Unassembled WGS sequence"/>
</dbReference>
<dbReference type="EMBL" id="CSAJ01000249">
    <property type="protein sequence ID" value="COW23946.1"/>
    <property type="molecule type" value="Genomic_DNA"/>
</dbReference>
<evidence type="ECO:0000313" key="3">
    <source>
        <dbReference type="EMBL" id="COW23946.1"/>
    </source>
</evidence>
<sequence>MLIGVMTATGALITLVASQRPPMPTSTTATSTGASAKAANAIAVSTSNLLIAGPPLPAEACDCWSISATNGSISR</sequence>
<dbReference type="EMBL" id="CSBK01001188">
    <property type="protein sequence ID" value="COY40584.1"/>
    <property type="molecule type" value="Genomic_DNA"/>
</dbReference>
<dbReference type="AlphaFoldDB" id="A0A655E4V0"/>
<reference evidence="5 6" key="2">
    <citation type="submission" date="2015-03" db="EMBL/GenBank/DDBJ databases">
        <authorList>
            <consortium name="Pathogen Informatics"/>
        </authorList>
    </citation>
    <scope>NUCLEOTIDE SEQUENCE [LARGE SCALE GENOMIC DNA]</scope>
    <source>
        <strain evidence="1 8">C09601061</strain>
        <strain evidence="2 6">D00501624</strain>
        <strain evidence="3 7">M09401471</strain>
        <strain evidence="5">N09902308</strain>
    </source>
</reference>
<evidence type="ECO:0000313" key="2">
    <source>
        <dbReference type="EMBL" id="CNV66354.1"/>
    </source>
</evidence>
<evidence type="ECO:0000313" key="5">
    <source>
        <dbReference type="Proteomes" id="UP000039021"/>
    </source>
</evidence>
<gene>
    <name evidence="1" type="ORF">ERS007657_02479</name>
    <name evidence="2" type="ORF">ERS007661_02893</name>
    <name evidence="3" type="ORF">ERS007720_02105</name>
    <name evidence="4" type="ORF">ERS007739_02559</name>
</gene>
<organism evidence="4 5">
    <name type="scientific">Mycobacterium tuberculosis</name>
    <dbReference type="NCBI Taxonomy" id="1773"/>
    <lineage>
        <taxon>Bacteria</taxon>
        <taxon>Bacillati</taxon>
        <taxon>Actinomycetota</taxon>
        <taxon>Actinomycetes</taxon>
        <taxon>Mycobacteriales</taxon>
        <taxon>Mycobacteriaceae</taxon>
        <taxon>Mycobacterium</taxon>
        <taxon>Mycobacterium tuberculosis complex</taxon>
    </lineage>
</organism>
<evidence type="ECO:0000313" key="6">
    <source>
        <dbReference type="Proteomes" id="UP000039217"/>
    </source>
</evidence>
<reference evidence="4" key="1">
    <citation type="submission" date="2015-03" db="EMBL/GenBank/DDBJ databases">
        <authorList>
            <consortium name="Pathogen Informatics"/>
            <person name="Murphy D."/>
        </authorList>
    </citation>
    <scope>NUCLEOTIDE SEQUENCE</scope>
    <source>
        <strain evidence="4">N09902308</strain>
    </source>
</reference>
<dbReference type="EMBL" id="CQQC01001127">
    <property type="protein sequence ID" value="CNV66354.1"/>
    <property type="molecule type" value="Genomic_DNA"/>
</dbReference>
<dbReference type="Proteomes" id="UP000046680">
    <property type="component" value="Unassembled WGS sequence"/>
</dbReference>
<dbReference type="EMBL" id="CGCX01000962">
    <property type="protein sequence ID" value="CFR86296.1"/>
    <property type="molecule type" value="Genomic_DNA"/>
</dbReference>
<evidence type="ECO:0000313" key="1">
    <source>
        <dbReference type="EMBL" id="CFR86296.1"/>
    </source>
</evidence>
<evidence type="ECO:0000313" key="4">
    <source>
        <dbReference type="EMBL" id="COY40584.1"/>
    </source>
</evidence>